<dbReference type="InterPro" id="IPR055710">
    <property type="entry name" value="DUF7286"/>
</dbReference>
<name>A0ABD5Y1K0_9EURY</name>
<evidence type="ECO:0000313" key="3">
    <source>
        <dbReference type="EMBL" id="MFC7141282.1"/>
    </source>
</evidence>
<feature type="region of interest" description="Disordered" evidence="1">
    <location>
        <begin position="480"/>
        <end position="513"/>
    </location>
</feature>
<feature type="region of interest" description="Disordered" evidence="1">
    <location>
        <begin position="1363"/>
        <end position="1386"/>
    </location>
</feature>
<feature type="compositionally biased region" description="Low complexity" evidence="1">
    <location>
        <begin position="563"/>
        <end position="573"/>
    </location>
</feature>
<keyword evidence="4" id="KW-1185">Reference proteome</keyword>
<dbReference type="Proteomes" id="UP001596432">
    <property type="component" value="Unassembled WGS sequence"/>
</dbReference>
<evidence type="ECO:0000256" key="2">
    <source>
        <dbReference type="SAM" id="Phobius"/>
    </source>
</evidence>
<feature type="compositionally biased region" description="Low complexity" evidence="1">
    <location>
        <begin position="480"/>
        <end position="493"/>
    </location>
</feature>
<organism evidence="3 4">
    <name type="scientific">Halosimplex aquaticum</name>
    <dbReference type="NCBI Taxonomy" id="3026162"/>
    <lineage>
        <taxon>Archaea</taxon>
        <taxon>Methanobacteriati</taxon>
        <taxon>Methanobacteriota</taxon>
        <taxon>Stenosarchaea group</taxon>
        <taxon>Halobacteria</taxon>
        <taxon>Halobacteriales</taxon>
        <taxon>Haloarculaceae</taxon>
        <taxon>Halosimplex</taxon>
    </lineage>
</organism>
<proteinExistence type="predicted"/>
<feature type="region of interest" description="Disordered" evidence="1">
    <location>
        <begin position="556"/>
        <end position="581"/>
    </location>
</feature>
<keyword evidence="2" id="KW-0812">Transmembrane</keyword>
<comment type="caution">
    <text evidence="3">The sequence shown here is derived from an EMBL/GenBank/DDBJ whole genome shotgun (WGS) entry which is preliminary data.</text>
</comment>
<feature type="transmembrane region" description="Helical" evidence="2">
    <location>
        <begin position="21"/>
        <end position="39"/>
    </location>
</feature>
<gene>
    <name evidence="3" type="ORF">ACFQMA_15760</name>
</gene>
<evidence type="ECO:0000256" key="1">
    <source>
        <dbReference type="SAM" id="MobiDB-lite"/>
    </source>
</evidence>
<feature type="region of interest" description="Disordered" evidence="1">
    <location>
        <begin position="425"/>
        <end position="464"/>
    </location>
</feature>
<keyword evidence="2" id="KW-0472">Membrane</keyword>
<dbReference type="GeneID" id="78821591"/>
<accession>A0ABD5Y1K0</accession>
<dbReference type="EMBL" id="JBHTAS010000001">
    <property type="protein sequence ID" value="MFC7141282.1"/>
    <property type="molecule type" value="Genomic_DNA"/>
</dbReference>
<protein>
    <submittedName>
        <fullName evidence="3">Uncharacterized protein</fullName>
    </submittedName>
</protein>
<feature type="compositionally biased region" description="Low complexity" evidence="1">
    <location>
        <begin position="322"/>
        <end position="337"/>
    </location>
</feature>
<evidence type="ECO:0000313" key="4">
    <source>
        <dbReference type="Proteomes" id="UP001596432"/>
    </source>
</evidence>
<dbReference type="Pfam" id="PF23957">
    <property type="entry name" value="DUF7286"/>
    <property type="match status" value="2"/>
</dbReference>
<feature type="region of interest" description="Disordered" evidence="1">
    <location>
        <begin position="77"/>
        <end position="100"/>
    </location>
</feature>
<feature type="region of interest" description="Disordered" evidence="1">
    <location>
        <begin position="322"/>
        <end position="352"/>
    </location>
</feature>
<reference evidence="3 4" key="1">
    <citation type="journal article" date="2019" name="Int. J. Syst. Evol. Microbiol.">
        <title>The Global Catalogue of Microorganisms (GCM) 10K type strain sequencing project: providing services to taxonomists for standard genome sequencing and annotation.</title>
        <authorList>
            <consortium name="The Broad Institute Genomics Platform"/>
            <consortium name="The Broad Institute Genome Sequencing Center for Infectious Disease"/>
            <person name="Wu L."/>
            <person name="Ma J."/>
        </authorList>
    </citation>
    <scope>NUCLEOTIDE SEQUENCE [LARGE SCALE GENOMIC DNA]</scope>
    <source>
        <strain evidence="3 4">XZYJT29</strain>
    </source>
</reference>
<keyword evidence="2" id="KW-1133">Transmembrane helix</keyword>
<dbReference type="RefSeq" id="WP_274322368.1">
    <property type="nucleotide sequence ID" value="NZ_CP118158.1"/>
</dbReference>
<sequence length="1386" mass="149625">MSRKRPQTLAVASSDRARIPFAVVGVLLLITSVTVVGVIQSREDPNTDTTIAQAMNQAESAAQSAVREAVSDAANEAAEKPVTVPADTPAGRVLAGSSGDPDPDQVFRRYLKLRIYLEAQEQLDTSSQRMSDGSVTRTSLPHVSYSESSIEDAIGRVELTAGMDDLDDEVSNGTVVATIDGLTTKVVKNGEVRASETSSINVSVATTTMLLQHKTQKYQDKLAEGFFDDGTDGFGKQFAARLYPLMYAKAYYERMAPPGKADAFKKMVMKKDMEVLANSANFAVQESVFGTKDPRHDYVMASAYACMVLRNVEKLYDAGAFSRSGSGSSSSGDDYSQGAGGDSLNDESSTSGWKDRYGLNSAVSGLNAKDFCAAAAMLTGGASGNPPSSVQEVVNQFIGGQAQRAFNKKSTVEVDKFAEPALDEVHSETVDFNSEYSDDTGKDQPNGSDNVPDVGGDMPTDFTDRNTFDRLIDRIFSYSVSTSTGSPSKVSGSFPDATEPSGSGWSEVDDGSVNVDSTVDVSVTHDEVWDESTARTRDLHEFTVSVTNRLKETSRYRRQVTCSSSGSSSGSTPTPTPTGPCYEYEDQTDYEEVTWEIDVTVSGTYSDHPNINVTHNGTDGAYTGSSPNFEEAIARSIEKGLNVDASDPGSNFGSAISTGNIKSASDLESAVESQISSSATIAPDAFFSGTERSDLRSDLEAEVDDLHAHVVGDESGPPEAVPSMEVSPTEMATGDKVFAPIRRNVTTADHVYYDTSGTYDSAREKAIAEARMEYVDSVHRWIDRVEGAREQSSNDVNSEISSRVDGASDVLNEGLSFASDQIDGSGPTYSPGTMSDTELLGDVRYSVDASPTYLTTAPVSRATVPAVRPSYASVSEAGDTQHVPMAVRKHNTFGYPGVPIIPWPTYWYLSVDHWSVQVKGEYGRFEVTANNSAPASPKTTTYVRQEMPVELEIAGQKRRVGQVDPINFSASTAVVIPVPGGTVYPKPRYGVGDDWTLQAPGTFKKPWKNMCSATWPHVGPGFNPGAIDPSKCSNIQDNGGQIKASLADYVPGSDMVSDVPLEYDSSDDEFEFDAPGPDNCEEEDLTEKLETDDDAMDWYEGLPESDRTEIWKKQFCRLPSDRYQTHYADFIKGDEPGDSDDQNVANSWRAVIRIDRIGLTNVENALDYLLRDENGNGQSLAREHDIDKFLTAKATNDVEYVNNGGVDSHRQPGIVTQLETQFEPDPFVRIYDNESSYGPSGSWLARPSEVRGYDTTALIDRFALWDGSVVSDGGDSWGNYSCLAKAYVPEGVTMRVSYSGGFHPNEYPTLDEDALANGDFGGELSAGEIQYEIVGSPGQVPDDHWVPLGSIESLANGAVFDDRWNDVSGPGDSPPIPSGHNCNVSP</sequence>